<sequence length="69" mass="7449">MVDVASLIIAVILFVVLSPGLLLQIPGEERPVEFTNNRTSISSIIVHAIVFALVFYLLQLAFGVHGGTK</sequence>
<organism evidence="2 3">
    <name type="scientific">Riccia fluitans</name>
    <dbReference type="NCBI Taxonomy" id="41844"/>
    <lineage>
        <taxon>Eukaryota</taxon>
        <taxon>Viridiplantae</taxon>
        <taxon>Streptophyta</taxon>
        <taxon>Embryophyta</taxon>
        <taxon>Marchantiophyta</taxon>
        <taxon>Marchantiopsida</taxon>
        <taxon>Marchantiidae</taxon>
        <taxon>Marchantiales</taxon>
        <taxon>Ricciaceae</taxon>
        <taxon>Riccia</taxon>
    </lineage>
</organism>
<reference evidence="2 3" key="1">
    <citation type="submission" date="2024-09" db="EMBL/GenBank/DDBJ databases">
        <title>Chromosome-scale assembly of Riccia fluitans.</title>
        <authorList>
            <person name="Paukszto L."/>
            <person name="Sawicki J."/>
            <person name="Karawczyk K."/>
            <person name="Piernik-Szablinska J."/>
            <person name="Szczecinska M."/>
            <person name="Mazdziarz M."/>
        </authorList>
    </citation>
    <scope>NUCLEOTIDE SEQUENCE [LARGE SCALE GENOMIC DNA]</scope>
    <source>
        <strain evidence="2">Rf_01</strain>
        <tissue evidence="2">Aerial parts of the thallus</tissue>
    </source>
</reference>
<keyword evidence="1" id="KW-0472">Membrane</keyword>
<keyword evidence="1" id="KW-1133">Transmembrane helix</keyword>
<proteinExistence type="predicted"/>
<dbReference type="Proteomes" id="UP001605036">
    <property type="component" value="Unassembled WGS sequence"/>
</dbReference>
<gene>
    <name evidence="2" type="ORF">R1flu_003979</name>
</gene>
<dbReference type="EMBL" id="JBHFFA010000003">
    <property type="protein sequence ID" value="KAL2632500.1"/>
    <property type="molecule type" value="Genomic_DNA"/>
</dbReference>
<dbReference type="PANTHER" id="PTHR33128">
    <property type="entry name" value="OS05G0103400 PROTEIN"/>
    <property type="match status" value="1"/>
</dbReference>
<comment type="caution">
    <text evidence="2">The sequence shown here is derived from an EMBL/GenBank/DDBJ whole genome shotgun (WGS) entry which is preliminary data.</text>
</comment>
<protein>
    <recommendedName>
        <fullName evidence="4">Photosystem II reaction center protein Z</fullName>
    </recommendedName>
</protein>
<dbReference type="AlphaFoldDB" id="A0ABD1YPT9"/>
<evidence type="ECO:0008006" key="4">
    <source>
        <dbReference type="Google" id="ProtNLM"/>
    </source>
</evidence>
<name>A0ABD1YPT9_9MARC</name>
<feature type="transmembrane region" description="Helical" evidence="1">
    <location>
        <begin position="6"/>
        <end position="23"/>
    </location>
</feature>
<keyword evidence="3" id="KW-1185">Reference proteome</keyword>
<evidence type="ECO:0000313" key="2">
    <source>
        <dbReference type="EMBL" id="KAL2632500.1"/>
    </source>
</evidence>
<evidence type="ECO:0000256" key="1">
    <source>
        <dbReference type="SAM" id="Phobius"/>
    </source>
</evidence>
<dbReference type="PANTHER" id="PTHR33128:SF9">
    <property type="entry name" value="PROTEIN, PUTATIVE-RELATED"/>
    <property type="match status" value="1"/>
</dbReference>
<feature type="transmembrane region" description="Helical" evidence="1">
    <location>
        <begin position="44"/>
        <end position="64"/>
    </location>
</feature>
<accession>A0ABD1YPT9</accession>
<evidence type="ECO:0000313" key="3">
    <source>
        <dbReference type="Proteomes" id="UP001605036"/>
    </source>
</evidence>
<dbReference type="InterPro" id="IPR021775">
    <property type="entry name" value="DUF3339"/>
</dbReference>
<keyword evidence="1" id="KW-0812">Transmembrane</keyword>
<dbReference type="Pfam" id="PF11820">
    <property type="entry name" value="DUF3339"/>
    <property type="match status" value="1"/>
</dbReference>